<dbReference type="Proteomes" id="UP001283361">
    <property type="component" value="Unassembled WGS sequence"/>
</dbReference>
<protein>
    <submittedName>
        <fullName evidence="2">Uncharacterized protein</fullName>
    </submittedName>
</protein>
<gene>
    <name evidence="2" type="ORF">RRG08_002488</name>
</gene>
<evidence type="ECO:0000256" key="1">
    <source>
        <dbReference type="SAM" id="SignalP"/>
    </source>
</evidence>
<reference evidence="2" key="1">
    <citation type="journal article" date="2023" name="G3 (Bethesda)">
        <title>A reference genome for the long-term kleptoplast-retaining sea slug Elysia crispata morphotype clarki.</title>
        <authorList>
            <person name="Eastman K.E."/>
            <person name="Pendleton A.L."/>
            <person name="Shaikh M.A."/>
            <person name="Suttiyut T."/>
            <person name="Ogas R."/>
            <person name="Tomko P."/>
            <person name="Gavelis G."/>
            <person name="Widhalm J.R."/>
            <person name="Wisecaver J.H."/>
        </authorList>
    </citation>
    <scope>NUCLEOTIDE SEQUENCE</scope>
    <source>
        <strain evidence="2">ECLA1</strain>
    </source>
</reference>
<organism evidence="2 3">
    <name type="scientific">Elysia crispata</name>
    <name type="common">lettuce slug</name>
    <dbReference type="NCBI Taxonomy" id="231223"/>
    <lineage>
        <taxon>Eukaryota</taxon>
        <taxon>Metazoa</taxon>
        <taxon>Spiralia</taxon>
        <taxon>Lophotrochozoa</taxon>
        <taxon>Mollusca</taxon>
        <taxon>Gastropoda</taxon>
        <taxon>Heterobranchia</taxon>
        <taxon>Euthyneura</taxon>
        <taxon>Panpulmonata</taxon>
        <taxon>Sacoglossa</taxon>
        <taxon>Placobranchoidea</taxon>
        <taxon>Plakobranchidae</taxon>
        <taxon>Elysia</taxon>
    </lineage>
</organism>
<accession>A0AAE1A7R1</accession>
<evidence type="ECO:0000313" key="3">
    <source>
        <dbReference type="Proteomes" id="UP001283361"/>
    </source>
</evidence>
<keyword evidence="3" id="KW-1185">Reference proteome</keyword>
<name>A0AAE1A7R1_9GAST</name>
<feature type="chain" id="PRO_5042188382" evidence="1">
    <location>
        <begin position="25"/>
        <end position="110"/>
    </location>
</feature>
<keyword evidence="1" id="KW-0732">Signal</keyword>
<comment type="caution">
    <text evidence="2">The sequence shown here is derived from an EMBL/GenBank/DDBJ whole genome shotgun (WGS) entry which is preliminary data.</text>
</comment>
<dbReference type="EMBL" id="JAWDGP010002483">
    <property type="protein sequence ID" value="KAK3782858.1"/>
    <property type="molecule type" value="Genomic_DNA"/>
</dbReference>
<sequence length="110" mass="12292">MMLSRFCFVTFCAFLLFGPKGAWGQTCKTKGDRCHLCGRRCCAGLQCLPASPFPDVDTMYFCTDDNTQQCVQKGWSCSSTLLASICCQGLRCDNSYPNNIFPRCKECPKD</sequence>
<dbReference type="AlphaFoldDB" id="A0AAE1A7R1"/>
<proteinExistence type="predicted"/>
<feature type="signal peptide" evidence="1">
    <location>
        <begin position="1"/>
        <end position="24"/>
    </location>
</feature>
<evidence type="ECO:0000313" key="2">
    <source>
        <dbReference type="EMBL" id="KAK3782858.1"/>
    </source>
</evidence>